<feature type="non-terminal residue" evidence="3">
    <location>
        <position position="242"/>
    </location>
</feature>
<gene>
    <name evidence="3" type="ORF">BLA29_009474</name>
</gene>
<protein>
    <recommendedName>
        <fullName evidence="2">Protein UNC80 central region domain-containing protein</fullName>
    </recommendedName>
</protein>
<name>A0A1Y3BA87_EURMA</name>
<sequence>MDFFGINEQISSPLPLTLMKTQSSSDQFTMINNNFDGGNNQNYLTITSIEQQQQQQQSPTVMIRRGSFNKQTLKGFPSAANQSAANAFTVSMATGAALNQKSTFFKARKQFKNVFGGKNKIKQNSFDETPDLSRKNSLQDIDRLQQQQQHDNVIGTTMNATHGSGSGTGILSTNMDNIPSRKSRTILFEILKDGMIKFQFLLDSCTPGSIPDAQLVAAMLDLKAPVLARAAFLLECCHFVHR</sequence>
<dbReference type="GO" id="GO:0005261">
    <property type="term" value="F:monoatomic cation channel activity"/>
    <property type="evidence" value="ECO:0007669"/>
    <property type="project" value="TreeGrafter"/>
</dbReference>
<evidence type="ECO:0000259" key="2">
    <source>
        <dbReference type="Pfam" id="PF19424"/>
    </source>
</evidence>
<feature type="domain" description="Protein UNC80 central region" evidence="2">
    <location>
        <begin position="189"/>
        <end position="242"/>
    </location>
</feature>
<evidence type="ECO:0000313" key="3">
    <source>
        <dbReference type="EMBL" id="OTF76486.1"/>
    </source>
</evidence>
<dbReference type="AlphaFoldDB" id="A0A1Y3BA87"/>
<dbReference type="InterPro" id="IPR045852">
    <property type="entry name" value="UNC80_central"/>
</dbReference>
<comment type="caution">
    <text evidence="3">The sequence shown here is derived from an EMBL/GenBank/DDBJ whole genome shotgun (WGS) entry which is preliminary data.</text>
</comment>
<reference evidence="3 4" key="1">
    <citation type="submission" date="2017-03" db="EMBL/GenBank/DDBJ databases">
        <title>Genome Survey of Euroglyphus maynei.</title>
        <authorList>
            <person name="Arlian L.G."/>
            <person name="Morgan M.S."/>
            <person name="Rider S.D."/>
        </authorList>
    </citation>
    <scope>NUCLEOTIDE SEQUENCE [LARGE SCALE GENOMIC DNA]</scope>
    <source>
        <strain evidence="3">Arlian Lab</strain>
        <tissue evidence="3">Whole body</tissue>
    </source>
</reference>
<dbReference type="GO" id="GO:0055080">
    <property type="term" value="P:monoatomic cation homeostasis"/>
    <property type="evidence" value="ECO:0007669"/>
    <property type="project" value="TreeGrafter"/>
</dbReference>
<dbReference type="Pfam" id="PF19424">
    <property type="entry name" value="UNC80"/>
    <property type="match status" value="1"/>
</dbReference>
<feature type="region of interest" description="Disordered" evidence="1">
    <location>
        <begin position="156"/>
        <end position="176"/>
    </location>
</feature>
<dbReference type="GO" id="GO:0034703">
    <property type="term" value="C:cation channel complex"/>
    <property type="evidence" value="ECO:0007669"/>
    <property type="project" value="TreeGrafter"/>
</dbReference>
<proteinExistence type="predicted"/>
<dbReference type="PANTHER" id="PTHR31781">
    <property type="entry name" value="UNC80"/>
    <property type="match status" value="1"/>
</dbReference>
<dbReference type="Proteomes" id="UP000194236">
    <property type="component" value="Unassembled WGS sequence"/>
</dbReference>
<organism evidence="3 4">
    <name type="scientific">Euroglyphus maynei</name>
    <name type="common">Mayne's house dust mite</name>
    <dbReference type="NCBI Taxonomy" id="6958"/>
    <lineage>
        <taxon>Eukaryota</taxon>
        <taxon>Metazoa</taxon>
        <taxon>Ecdysozoa</taxon>
        <taxon>Arthropoda</taxon>
        <taxon>Chelicerata</taxon>
        <taxon>Arachnida</taxon>
        <taxon>Acari</taxon>
        <taxon>Acariformes</taxon>
        <taxon>Sarcoptiformes</taxon>
        <taxon>Astigmata</taxon>
        <taxon>Psoroptidia</taxon>
        <taxon>Analgoidea</taxon>
        <taxon>Pyroglyphidae</taxon>
        <taxon>Pyroglyphinae</taxon>
        <taxon>Euroglyphus</taxon>
    </lineage>
</organism>
<dbReference type="PANTHER" id="PTHR31781:SF1">
    <property type="entry name" value="PROTEIN UNC-80 HOMOLOG"/>
    <property type="match status" value="1"/>
</dbReference>
<dbReference type="GO" id="GO:0030424">
    <property type="term" value="C:axon"/>
    <property type="evidence" value="ECO:0007669"/>
    <property type="project" value="TreeGrafter"/>
</dbReference>
<evidence type="ECO:0000313" key="4">
    <source>
        <dbReference type="Proteomes" id="UP000194236"/>
    </source>
</evidence>
<evidence type="ECO:0000256" key="1">
    <source>
        <dbReference type="SAM" id="MobiDB-lite"/>
    </source>
</evidence>
<accession>A0A1Y3BA87</accession>
<dbReference type="OrthoDB" id="8300538at2759"/>
<dbReference type="EMBL" id="MUJZ01037248">
    <property type="protein sequence ID" value="OTF76486.1"/>
    <property type="molecule type" value="Genomic_DNA"/>
</dbReference>
<keyword evidence="4" id="KW-1185">Reference proteome</keyword>